<gene>
    <name evidence="2" type="ORF">PENTCL1PPCAC_4618</name>
</gene>
<evidence type="ECO:0000313" key="3">
    <source>
        <dbReference type="Proteomes" id="UP001432027"/>
    </source>
</evidence>
<dbReference type="Proteomes" id="UP001432027">
    <property type="component" value="Unassembled WGS sequence"/>
</dbReference>
<evidence type="ECO:0000313" key="2">
    <source>
        <dbReference type="EMBL" id="GMS82443.1"/>
    </source>
</evidence>
<evidence type="ECO:0000256" key="1">
    <source>
        <dbReference type="SAM" id="MobiDB-lite"/>
    </source>
</evidence>
<feature type="non-terminal residue" evidence="2">
    <location>
        <position position="148"/>
    </location>
</feature>
<reference evidence="2" key="1">
    <citation type="submission" date="2023-10" db="EMBL/GenBank/DDBJ databases">
        <title>Genome assembly of Pristionchus species.</title>
        <authorList>
            <person name="Yoshida K."/>
            <person name="Sommer R.J."/>
        </authorList>
    </citation>
    <scope>NUCLEOTIDE SEQUENCE</scope>
    <source>
        <strain evidence="2">RS0144</strain>
    </source>
</reference>
<feature type="compositionally biased region" description="Basic and acidic residues" evidence="1">
    <location>
        <begin position="1"/>
        <end position="21"/>
    </location>
</feature>
<sequence length="148" mass="15885">SSPQDQRLKHGRDQAGADGRGRAAAGGCGRRSRRRQGEEEIRGEKVVGGGAVGVGHRGGQLRHLPQPHHGPVHRVPGEPGIGRDGRVQRRLGQLQPRLPLPLHLALAQDASGVPSRQPRVGVPEVRSLRRHAVGPVGYCIPHHTTHKT</sequence>
<feature type="compositionally biased region" description="Gly residues" evidence="1">
    <location>
        <begin position="46"/>
        <end position="58"/>
    </location>
</feature>
<organism evidence="2 3">
    <name type="scientific">Pristionchus entomophagus</name>
    <dbReference type="NCBI Taxonomy" id="358040"/>
    <lineage>
        <taxon>Eukaryota</taxon>
        <taxon>Metazoa</taxon>
        <taxon>Ecdysozoa</taxon>
        <taxon>Nematoda</taxon>
        <taxon>Chromadorea</taxon>
        <taxon>Rhabditida</taxon>
        <taxon>Rhabditina</taxon>
        <taxon>Diplogasteromorpha</taxon>
        <taxon>Diplogasteroidea</taxon>
        <taxon>Neodiplogasteridae</taxon>
        <taxon>Pristionchus</taxon>
    </lineage>
</organism>
<feature type="compositionally biased region" description="Basic and acidic residues" evidence="1">
    <location>
        <begin position="35"/>
        <end position="45"/>
    </location>
</feature>
<feature type="region of interest" description="Disordered" evidence="1">
    <location>
        <begin position="1"/>
        <end position="85"/>
    </location>
</feature>
<dbReference type="AlphaFoldDB" id="A0AAV5SHB4"/>
<comment type="caution">
    <text evidence="2">The sequence shown here is derived from an EMBL/GenBank/DDBJ whole genome shotgun (WGS) entry which is preliminary data.</text>
</comment>
<proteinExistence type="predicted"/>
<protein>
    <submittedName>
        <fullName evidence="2">Uncharacterized protein</fullName>
    </submittedName>
</protein>
<accession>A0AAV5SHB4</accession>
<dbReference type="EMBL" id="BTSX01000002">
    <property type="protein sequence ID" value="GMS82443.1"/>
    <property type="molecule type" value="Genomic_DNA"/>
</dbReference>
<name>A0AAV5SHB4_9BILA</name>
<keyword evidence="3" id="KW-1185">Reference proteome</keyword>
<feature type="non-terminal residue" evidence="2">
    <location>
        <position position="1"/>
    </location>
</feature>